<gene>
    <name evidence="2" type="ORF">NC653_013824</name>
</gene>
<accession>A0AAD6QVJ5</accession>
<proteinExistence type="predicted"/>
<name>A0AAD6QVJ5_9ROSI</name>
<comment type="caution">
    <text evidence="2">The sequence shown here is derived from an EMBL/GenBank/DDBJ whole genome shotgun (WGS) entry which is preliminary data.</text>
</comment>
<evidence type="ECO:0000313" key="3">
    <source>
        <dbReference type="Proteomes" id="UP001164929"/>
    </source>
</evidence>
<protein>
    <submittedName>
        <fullName evidence="2">Uncharacterized protein</fullName>
    </submittedName>
</protein>
<feature type="compositionally biased region" description="Basic and acidic residues" evidence="1">
    <location>
        <begin position="1"/>
        <end position="12"/>
    </location>
</feature>
<feature type="compositionally biased region" description="Polar residues" evidence="1">
    <location>
        <begin position="14"/>
        <end position="28"/>
    </location>
</feature>
<dbReference type="EMBL" id="JAQIZT010000005">
    <property type="protein sequence ID" value="KAJ6997377.1"/>
    <property type="molecule type" value="Genomic_DNA"/>
</dbReference>
<sequence>MSKGEEDQRKCSVGESNQRRLASGSQARITPLEG</sequence>
<dbReference type="Proteomes" id="UP001164929">
    <property type="component" value="Chromosome 5"/>
</dbReference>
<dbReference type="AlphaFoldDB" id="A0AAD6QVJ5"/>
<evidence type="ECO:0000256" key="1">
    <source>
        <dbReference type="SAM" id="MobiDB-lite"/>
    </source>
</evidence>
<reference evidence="2" key="1">
    <citation type="journal article" date="2023" name="Mol. Ecol. Resour.">
        <title>Chromosome-level genome assembly of a triploid poplar Populus alba 'Berolinensis'.</title>
        <authorList>
            <person name="Chen S."/>
            <person name="Yu Y."/>
            <person name="Wang X."/>
            <person name="Wang S."/>
            <person name="Zhang T."/>
            <person name="Zhou Y."/>
            <person name="He R."/>
            <person name="Meng N."/>
            <person name="Wang Y."/>
            <person name="Liu W."/>
            <person name="Liu Z."/>
            <person name="Liu J."/>
            <person name="Guo Q."/>
            <person name="Huang H."/>
            <person name="Sederoff R.R."/>
            <person name="Wang G."/>
            <person name="Qu G."/>
            <person name="Chen S."/>
        </authorList>
    </citation>
    <scope>NUCLEOTIDE SEQUENCE</scope>
    <source>
        <strain evidence="2">SC-2020</strain>
    </source>
</reference>
<organism evidence="2 3">
    <name type="scientific">Populus alba x Populus x berolinensis</name>
    <dbReference type="NCBI Taxonomy" id="444605"/>
    <lineage>
        <taxon>Eukaryota</taxon>
        <taxon>Viridiplantae</taxon>
        <taxon>Streptophyta</taxon>
        <taxon>Embryophyta</taxon>
        <taxon>Tracheophyta</taxon>
        <taxon>Spermatophyta</taxon>
        <taxon>Magnoliopsida</taxon>
        <taxon>eudicotyledons</taxon>
        <taxon>Gunneridae</taxon>
        <taxon>Pentapetalae</taxon>
        <taxon>rosids</taxon>
        <taxon>fabids</taxon>
        <taxon>Malpighiales</taxon>
        <taxon>Salicaceae</taxon>
        <taxon>Saliceae</taxon>
        <taxon>Populus</taxon>
    </lineage>
</organism>
<keyword evidence="3" id="KW-1185">Reference proteome</keyword>
<evidence type="ECO:0000313" key="2">
    <source>
        <dbReference type="EMBL" id="KAJ6997377.1"/>
    </source>
</evidence>
<feature type="region of interest" description="Disordered" evidence="1">
    <location>
        <begin position="1"/>
        <end position="34"/>
    </location>
</feature>